<sequence>MDKSQNSMSYSQEGGSNLSERVMLNVGGKKFETTIATLTRIPDTLIAYFHAVSNRAHPERDDYYPFTMALRRFSWLFAT</sequence>
<reference evidence="3" key="1">
    <citation type="submission" date="2010-08" db="EMBL/GenBank/DDBJ databases">
        <authorList>
            <consortium name="Caenorhabditis japonica Sequencing Consortium"/>
            <person name="Wilson R.K."/>
        </authorList>
    </citation>
    <scope>NUCLEOTIDE SEQUENCE [LARGE SCALE GENOMIC DNA]</scope>
    <source>
        <strain evidence="3">DF5081</strain>
    </source>
</reference>
<name>A0A8R1DT30_CAEJA</name>
<organism evidence="2 3">
    <name type="scientific">Caenorhabditis japonica</name>
    <dbReference type="NCBI Taxonomy" id="281687"/>
    <lineage>
        <taxon>Eukaryota</taxon>
        <taxon>Metazoa</taxon>
        <taxon>Ecdysozoa</taxon>
        <taxon>Nematoda</taxon>
        <taxon>Chromadorea</taxon>
        <taxon>Rhabditida</taxon>
        <taxon>Rhabditina</taxon>
        <taxon>Rhabditomorpha</taxon>
        <taxon>Rhabditoidea</taxon>
        <taxon>Rhabditidae</taxon>
        <taxon>Peloderinae</taxon>
        <taxon>Caenorhabditis</taxon>
    </lineage>
</organism>
<dbReference type="GO" id="GO:0051260">
    <property type="term" value="P:protein homooligomerization"/>
    <property type="evidence" value="ECO:0007669"/>
    <property type="project" value="InterPro"/>
</dbReference>
<keyword evidence="3" id="KW-1185">Reference proteome</keyword>
<dbReference type="InterPro" id="IPR003131">
    <property type="entry name" value="T1-type_BTB"/>
</dbReference>
<dbReference type="AlphaFoldDB" id="A0A8R1DT30"/>
<dbReference type="Pfam" id="PF02214">
    <property type="entry name" value="BTB_2"/>
    <property type="match status" value="1"/>
</dbReference>
<evidence type="ECO:0000313" key="3">
    <source>
        <dbReference type="Proteomes" id="UP000005237"/>
    </source>
</evidence>
<dbReference type="InterPro" id="IPR011333">
    <property type="entry name" value="SKP1/BTB/POZ_sf"/>
</dbReference>
<evidence type="ECO:0000259" key="1">
    <source>
        <dbReference type="Pfam" id="PF02214"/>
    </source>
</evidence>
<dbReference type="SUPFAM" id="SSF54695">
    <property type="entry name" value="POZ domain"/>
    <property type="match status" value="1"/>
</dbReference>
<reference evidence="2" key="2">
    <citation type="submission" date="2022-06" db="UniProtKB">
        <authorList>
            <consortium name="EnsemblMetazoa"/>
        </authorList>
    </citation>
    <scope>IDENTIFICATION</scope>
    <source>
        <strain evidence="2">DF5081</strain>
    </source>
</reference>
<dbReference type="EnsemblMetazoa" id="CJA10909b.1">
    <property type="protein sequence ID" value="CJA10909b.1"/>
    <property type="gene ID" value="WBGene00130113"/>
</dbReference>
<feature type="domain" description="Potassium channel tetramerisation-type BTB" evidence="1">
    <location>
        <begin position="22"/>
        <end position="61"/>
    </location>
</feature>
<dbReference type="Proteomes" id="UP000005237">
    <property type="component" value="Unassembled WGS sequence"/>
</dbReference>
<protein>
    <submittedName>
        <fullName evidence="2">BTB_2 domain-containing protein</fullName>
    </submittedName>
</protein>
<dbReference type="Gene3D" id="3.30.710.10">
    <property type="entry name" value="Potassium Channel Kv1.1, Chain A"/>
    <property type="match status" value="1"/>
</dbReference>
<evidence type="ECO:0000313" key="2">
    <source>
        <dbReference type="EnsemblMetazoa" id="CJA10909b.1"/>
    </source>
</evidence>
<proteinExistence type="predicted"/>
<accession>A0A8R1DT30</accession>